<dbReference type="InterPro" id="IPR001387">
    <property type="entry name" value="Cro/C1-type_HTH"/>
</dbReference>
<sequence>MKRNRNESAFMNFLRQKNKTPEDVAAALEISPRAVYYWTSGTREPRLTVRQIQALCRLLDCSVFDLPPDFGMVDS</sequence>
<reference evidence="2" key="1">
    <citation type="submission" date="2021-05" db="EMBL/GenBank/DDBJ databases">
        <authorList>
            <person name="Pietrasiak N."/>
            <person name="Ward R."/>
            <person name="Stajich J.E."/>
            <person name="Kurbessoian T."/>
        </authorList>
    </citation>
    <scope>NUCLEOTIDE SEQUENCE</scope>
    <source>
        <strain evidence="2">GSE-TBD4-15B</strain>
    </source>
</reference>
<dbReference type="AlphaFoldDB" id="A0A951PAH2"/>
<gene>
    <name evidence="2" type="ORF">KME07_09515</name>
</gene>
<dbReference type="Pfam" id="PF01381">
    <property type="entry name" value="HTH_3"/>
    <property type="match status" value="1"/>
</dbReference>
<accession>A0A951PAH2</accession>
<comment type="caution">
    <text evidence="2">The sequence shown here is derived from an EMBL/GenBank/DDBJ whole genome shotgun (WGS) entry which is preliminary data.</text>
</comment>
<dbReference type="Gene3D" id="1.10.260.40">
    <property type="entry name" value="lambda repressor-like DNA-binding domains"/>
    <property type="match status" value="1"/>
</dbReference>
<organism evidence="2 3">
    <name type="scientific">Pegethrix bostrychoides GSE-TBD4-15B</name>
    <dbReference type="NCBI Taxonomy" id="2839662"/>
    <lineage>
        <taxon>Bacteria</taxon>
        <taxon>Bacillati</taxon>
        <taxon>Cyanobacteriota</taxon>
        <taxon>Cyanophyceae</taxon>
        <taxon>Oculatellales</taxon>
        <taxon>Oculatellaceae</taxon>
        <taxon>Pegethrix</taxon>
    </lineage>
</organism>
<proteinExistence type="predicted"/>
<feature type="domain" description="HTH cro/C1-type" evidence="1">
    <location>
        <begin position="16"/>
        <end position="66"/>
    </location>
</feature>
<reference evidence="2" key="2">
    <citation type="journal article" date="2022" name="Microbiol. Resour. Announc.">
        <title>Metagenome Sequencing to Explore Phylogenomics of Terrestrial Cyanobacteria.</title>
        <authorList>
            <person name="Ward R.D."/>
            <person name="Stajich J.E."/>
            <person name="Johansen J.R."/>
            <person name="Huntemann M."/>
            <person name="Clum A."/>
            <person name="Foster B."/>
            <person name="Foster B."/>
            <person name="Roux S."/>
            <person name="Palaniappan K."/>
            <person name="Varghese N."/>
            <person name="Mukherjee S."/>
            <person name="Reddy T.B.K."/>
            <person name="Daum C."/>
            <person name="Copeland A."/>
            <person name="Chen I.A."/>
            <person name="Ivanova N.N."/>
            <person name="Kyrpides N.C."/>
            <person name="Shapiro N."/>
            <person name="Eloe-Fadrosh E.A."/>
            <person name="Pietrasiak N."/>
        </authorList>
    </citation>
    <scope>NUCLEOTIDE SEQUENCE</scope>
    <source>
        <strain evidence="2">GSE-TBD4-15B</strain>
    </source>
</reference>
<name>A0A951PAH2_9CYAN</name>
<evidence type="ECO:0000259" key="1">
    <source>
        <dbReference type="PROSITE" id="PS50943"/>
    </source>
</evidence>
<dbReference type="SMART" id="SM00530">
    <property type="entry name" value="HTH_XRE"/>
    <property type="match status" value="1"/>
</dbReference>
<protein>
    <submittedName>
        <fullName evidence="2">Helix-turn-helix transcriptional regulator</fullName>
    </submittedName>
</protein>
<dbReference type="EMBL" id="JAHHHV010000057">
    <property type="protein sequence ID" value="MBW4465663.1"/>
    <property type="molecule type" value="Genomic_DNA"/>
</dbReference>
<evidence type="ECO:0000313" key="2">
    <source>
        <dbReference type="EMBL" id="MBW4465663.1"/>
    </source>
</evidence>
<dbReference type="SUPFAM" id="SSF47413">
    <property type="entry name" value="lambda repressor-like DNA-binding domains"/>
    <property type="match status" value="1"/>
</dbReference>
<dbReference type="GO" id="GO:0003677">
    <property type="term" value="F:DNA binding"/>
    <property type="evidence" value="ECO:0007669"/>
    <property type="project" value="InterPro"/>
</dbReference>
<dbReference type="Proteomes" id="UP000707356">
    <property type="component" value="Unassembled WGS sequence"/>
</dbReference>
<evidence type="ECO:0000313" key="3">
    <source>
        <dbReference type="Proteomes" id="UP000707356"/>
    </source>
</evidence>
<dbReference type="PROSITE" id="PS50943">
    <property type="entry name" value="HTH_CROC1"/>
    <property type="match status" value="1"/>
</dbReference>
<dbReference type="InterPro" id="IPR010982">
    <property type="entry name" value="Lambda_DNA-bd_dom_sf"/>
</dbReference>
<dbReference type="CDD" id="cd00093">
    <property type="entry name" value="HTH_XRE"/>
    <property type="match status" value="1"/>
</dbReference>